<name>A0AA40K1A2_9PEZI</name>
<dbReference type="Proteomes" id="UP001172159">
    <property type="component" value="Unassembled WGS sequence"/>
</dbReference>
<dbReference type="AlphaFoldDB" id="A0AA40K1A2"/>
<evidence type="ECO:0000313" key="3">
    <source>
        <dbReference type="EMBL" id="KAK0741977.1"/>
    </source>
</evidence>
<evidence type="ECO:0000313" key="4">
    <source>
        <dbReference type="Proteomes" id="UP001172159"/>
    </source>
</evidence>
<feature type="compositionally biased region" description="Basic and acidic residues" evidence="1">
    <location>
        <begin position="1"/>
        <end position="12"/>
    </location>
</feature>
<protein>
    <submittedName>
        <fullName evidence="3">Uncharacterized protein</fullName>
    </submittedName>
</protein>
<sequence>MSHYRTRNDKSFRPQSSDSESLEDDNYNTSYKITNADDIPDVVYVDQAYLQPAPSTQGVRPIQQFQSRPKKPSKSSFINSLHGLHITPKQAIPSSSSNKLDESTSSLDDTEEIDSQGYEDVRPPGPSTQISSSAVGRRGSRSREAVDRVHKAVNSVRETVDNAWQAFWRRSSETLGSIGLWILLPLLIALSVYFAKPFSPSVARGPNDFLRPIPYVDAGRLWSDAPPKPGIFNSVMDFLLRGAWPDEEPAKRTTHLWIVEHLQKSYAETADNSKEILAAGRSAAKYQPYVSELRQAVLNSNWDNKAQAALELTKVEKLLSLDLNIQLSNFQRRMRLYFERVREADLKTARLADQILPKDSWPSKEELAKKKLSTRGPLERFRDLFLSPERRQKTRTTQGDTVSEDSDEEIQGLEAAKIFHAVTGNLVATSTWVDASVVDANTALEVFSKIIYGLEEAAVEALNEHRSGPYDDRRRRTLWEQLLGKSRRFGLSESTAKSLEGFLGPILMAQRRIIDVQNTLIQIQREMAQLKNDLTSPNHVLGSRWTGKRVAELYDKMAERFEKSMAVLGRPSV</sequence>
<feature type="transmembrane region" description="Helical" evidence="2">
    <location>
        <begin position="175"/>
        <end position="195"/>
    </location>
</feature>
<gene>
    <name evidence="3" type="ORF">B0T21DRAFT_433578</name>
</gene>
<organism evidence="3 4">
    <name type="scientific">Apiosordaria backusii</name>
    <dbReference type="NCBI Taxonomy" id="314023"/>
    <lineage>
        <taxon>Eukaryota</taxon>
        <taxon>Fungi</taxon>
        <taxon>Dikarya</taxon>
        <taxon>Ascomycota</taxon>
        <taxon>Pezizomycotina</taxon>
        <taxon>Sordariomycetes</taxon>
        <taxon>Sordariomycetidae</taxon>
        <taxon>Sordariales</taxon>
        <taxon>Lasiosphaeriaceae</taxon>
        <taxon>Apiosordaria</taxon>
    </lineage>
</organism>
<reference evidence="3" key="1">
    <citation type="submission" date="2023-06" db="EMBL/GenBank/DDBJ databases">
        <title>Genome-scale phylogeny and comparative genomics of the fungal order Sordariales.</title>
        <authorList>
            <consortium name="Lawrence Berkeley National Laboratory"/>
            <person name="Hensen N."/>
            <person name="Bonometti L."/>
            <person name="Westerberg I."/>
            <person name="Brannstrom I.O."/>
            <person name="Guillou S."/>
            <person name="Cros-Aarteil S."/>
            <person name="Calhoun S."/>
            <person name="Haridas S."/>
            <person name="Kuo A."/>
            <person name="Mondo S."/>
            <person name="Pangilinan J."/>
            <person name="Riley R."/>
            <person name="Labutti K."/>
            <person name="Andreopoulos B."/>
            <person name="Lipzen A."/>
            <person name="Chen C."/>
            <person name="Yanf M."/>
            <person name="Daum C."/>
            <person name="Ng V."/>
            <person name="Clum A."/>
            <person name="Steindorff A."/>
            <person name="Ohm R."/>
            <person name="Martin F."/>
            <person name="Silar P."/>
            <person name="Natvig D."/>
            <person name="Lalanne C."/>
            <person name="Gautier V."/>
            <person name="Ament-Velasquez S.L."/>
            <person name="Kruys A."/>
            <person name="Hutchinson M.I."/>
            <person name="Powell A.J."/>
            <person name="Barry K."/>
            <person name="Miller A.N."/>
            <person name="Grigoriev I.V."/>
            <person name="Debuchy R."/>
            <person name="Gladieux P."/>
            <person name="Thoren M.H."/>
            <person name="Johannesson H."/>
        </authorList>
    </citation>
    <scope>NUCLEOTIDE SEQUENCE</scope>
    <source>
        <strain evidence="3">CBS 540.89</strain>
    </source>
</reference>
<keyword evidence="2" id="KW-0472">Membrane</keyword>
<accession>A0AA40K1A2</accession>
<feature type="region of interest" description="Disordered" evidence="1">
    <location>
        <begin position="54"/>
        <end position="148"/>
    </location>
</feature>
<comment type="caution">
    <text evidence="3">The sequence shown here is derived from an EMBL/GenBank/DDBJ whole genome shotgun (WGS) entry which is preliminary data.</text>
</comment>
<feature type="compositionally biased region" description="Polar residues" evidence="1">
    <location>
        <begin position="54"/>
        <end position="67"/>
    </location>
</feature>
<evidence type="ECO:0000256" key="2">
    <source>
        <dbReference type="SAM" id="Phobius"/>
    </source>
</evidence>
<dbReference type="EMBL" id="JAUKTV010000003">
    <property type="protein sequence ID" value="KAK0741977.1"/>
    <property type="molecule type" value="Genomic_DNA"/>
</dbReference>
<keyword evidence="2" id="KW-1133">Transmembrane helix</keyword>
<evidence type="ECO:0000256" key="1">
    <source>
        <dbReference type="SAM" id="MobiDB-lite"/>
    </source>
</evidence>
<keyword evidence="2" id="KW-0812">Transmembrane</keyword>
<feature type="compositionally biased region" description="Polar residues" evidence="1">
    <location>
        <begin position="92"/>
        <end position="107"/>
    </location>
</feature>
<feature type="region of interest" description="Disordered" evidence="1">
    <location>
        <begin position="1"/>
        <end position="38"/>
    </location>
</feature>
<proteinExistence type="predicted"/>
<keyword evidence="4" id="KW-1185">Reference proteome</keyword>